<protein>
    <recommendedName>
        <fullName evidence="2">histidine kinase</fullName>
        <ecNumber evidence="2">2.7.13.3</ecNumber>
    </recommendedName>
</protein>
<comment type="catalytic activity">
    <reaction evidence="1">
        <text>ATP + protein L-histidine = ADP + protein N-phospho-L-histidine.</text>
        <dbReference type="EC" id="2.7.13.3"/>
    </reaction>
</comment>
<feature type="region of interest" description="Disordered" evidence="7">
    <location>
        <begin position="256"/>
        <end position="306"/>
    </location>
</feature>
<dbReference type="HOGENOM" id="CLU_002763_0_0_1"/>
<name>M2YIL6_DOTSN</name>
<dbReference type="PANTHER" id="PTHR43047:SF72">
    <property type="entry name" value="OSMOSENSING HISTIDINE PROTEIN KINASE SLN1"/>
    <property type="match status" value="1"/>
</dbReference>
<reference evidence="10 11" key="2">
    <citation type="journal article" date="2012" name="PLoS Pathog.">
        <title>Diverse lifestyles and strategies of plant pathogenesis encoded in the genomes of eighteen Dothideomycetes fungi.</title>
        <authorList>
            <person name="Ohm R.A."/>
            <person name="Feau N."/>
            <person name="Henrissat B."/>
            <person name="Schoch C.L."/>
            <person name="Horwitz B.A."/>
            <person name="Barry K.W."/>
            <person name="Condon B.J."/>
            <person name="Copeland A.C."/>
            <person name="Dhillon B."/>
            <person name="Glaser F."/>
            <person name="Hesse C.N."/>
            <person name="Kosti I."/>
            <person name="LaButti K."/>
            <person name="Lindquist E.A."/>
            <person name="Lucas S."/>
            <person name="Salamov A.A."/>
            <person name="Bradshaw R.E."/>
            <person name="Ciuffetti L."/>
            <person name="Hamelin R.C."/>
            <person name="Kema G.H.J."/>
            <person name="Lawrence C."/>
            <person name="Scott J.A."/>
            <person name="Spatafora J.W."/>
            <person name="Turgeon B.G."/>
            <person name="de Wit P.J.G.M."/>
            <person name="Zhong S."/>
            <person name="Goodwin S.B."/>
            <person name="Grigoriev I.V."/>
        </authorList>
    </citation>
    <scope>NUCLEOTIDE SEQUENCE [LARGE SCALE GENOMIC DNA]</scope>
    <source>
        <strain evidence="11">NZE10 / CBS 128990</strain>
    </source>
</reference>
<dbReference type="Proteomes" id="UP000016933">
    <property type="component" value="Unassembled WGS sequence"/>
</dbReference>
<dbReference type="Pfam" id="PF00512">
    <property type="entry name" value="HisKA"/>
    <property type="match status" value="1"/>
</dbReference>
<dbReference type="Pfam" id="PF02518">
    <property type="entry name" value="HATPase_c"/>
    <property type="match status" value="1"/>
</dbReference>
<evidence type="ECO:0000259" key="9">
    <source>
        <dbReference type="PROSITE" id="PS50110"/>
    </source>
</evidence>
<dbReference type="InterPro" id="IPR029016">
    <property type="entry name" value="GAF-like_dom_sf"/>
</dbReference>
<evidence type="ECO:0000256" key="5">
    <source>
        <dbReference type="ARBA" id="ARBA00022777"/>
    </source>
</evidence>
<evidence type="ECO:0000256" key="2">
    <source>
        <dbReference type="ARBA" id="ARBA00012438"/>
    </source>
</evidence>
<dbReference type="SUPFAM" id="SSF47384">
    <property type="entry name" value="Homodimeric domain of signal transducing histidine kinase"/>
    <property type="match status" value="1"/>
</dbReference>
<dbReference type="InterPro" id="IPR036097">
    <property type="entry name" value="HisK_dim/P_sf"/>
</dbReference>
<feature type="compositionally biased region" description="Basic and acidic residues" evidence="7">
    <location>
        <begin position="1068"/>
        <end position="1085"/>
    </location>
</feature>
<dbReference type="InterPro" id="IPR003661">
    <property type="entry name" value="HisK_dim/P_dom"/>
</dbReference>
<dbReference type="InterPro" id="IPR011006">
    <property type="entry name" value="CheY-like_superfamily"/>
</dbReference>
<dbReference type="Pfam" id="PF01590">
    <property type="entry name" value="GAF"/>
    <property type="match status" value="1"/>
</dbReference>
<dbReference type="GO" id="GO:0009927">
    <property type="term" value="F:histidine phosphotransfer kinase activity"/>
    <property type="evidence" value="ECO:0007669"/>
    <property type="project" value="TreeGrafter"/>
</dbReference>
<proteinExistence type="predicted"/>
<feature type="region of interest" description="Disordered" evidence="7">
    <location>
        <begin position="665"/>
        <end position="698"/>
    </location>
</feature>
<dbReference type="Gene3D" id="3.40.50.2300">
    <property type="match status" value="1"/>
</dbReference>
<dbReference type="CDD" id="cd17546">
    <property type="entry name" value="REC_hyHK_CKI1_RcsC-like"/>
    <property type="match status" value="1"/>
</dbReference>
<dbReference type="eggNOG" id="KOG0519">
    <property type="taxonomic scope" value="Eukaryota"/>
</dbReference>
<dbReference type="FunFam" id="1.10.287.130:FF:000023">
    <property type="entry name" value="Sensor histidine kinase/response regulator, putative"/>
    <property type="match status" value="1"/>
</dbReference>
<dbReference type="AlphaFoldDB" id="M2YIL6"/>
<reference evidence="11" key="1">
    <citation type="journal article" date="2012" name="PLoS Genet.">
        <title>The genomes of the fungal plant pathogens Cladosporium fulvum and Dothistroma septosporum reveal adaptation to different hosts and lifestyles but also signatures of common ancestry.</title>
        <authorList>
            <person name="de Wit P.J.G.M."/>
            <person name="van der Burgt A."/>
            <person name="Oekmen B."/>
            <person name="Stergiopoulos I."/>
            <person name="Abd-Elsalam K.A."/>
            <person name="Aerts A.L."/>
            <person name="Bahkali A.H."/>
            <person name="Beenen H.G."/>
            <person name="Chettri P."/>
            <person name="Cox M.P."/>
            <person name="Datema E."/>
            <person name="de Vries R.P."/>
            <person name="Dhillon B."/>
            <person name="Ganley A.R."/>
            <person name="Griffiths S.A."/>
            <person name="Guo Y."/>
            <person name="Hamelin R.C."/>
            <person name="Henrissat B."/>
            <person name="Kabir M.S."/>
            <person name="Jashni M.K."/>
            <person name="Kema G."/>
            <person name="Klaubauf S."/>
            <person name="Lapidus A."/>
            <person name="Levasseur A."/>
            <person name="Lindquist E."/>
            <person name="Mehrabi R."/>
            <person name="Ohm R.A."/>
            <person name="Owen T.J."/>
            <person name="Salamov A."/>
            <person name="Schwelm A."/>
            <person name="Schijlen E."/>
            <person name="Sun H."/>
            <person name="van den Burg H.A."/>
            <person name="van Ham R.C.H.J."/>
            <person name="Zhang S."/>
            <person name="Goodwin S.B."/>
            <person name="Grigoriev I.V."/>
            <person name="Collemare J."/>
            <person name="Bradshaw R.E."/>
        </authorList>
    </citation>
    <scope>NUCLEOTIDE SEQUENCE [LARGE SCALE GENOMIC DNA]</scope>
    <source>
        <strain evidence="11">NZE10 / CBS 128990</strain>
    </source>
</reference>
<dbReference type="PROSITE" id="PS50110">
    <property type="entry name" value="RESPONSE_REGULATORY"/>
    <property type="match status" value="1"/>
</dbReference>
<dbReference type="InterPro" id="IPR003594">
    <property type="entry name" value="HATPase_dom"/>
</dbReference>
<sequence>MPRELAEREVQRYYQPWLAAHGSSLNVAKHVESIAQLDLVRSGWQPRTSRDKALTAFAQLLANRLGVRRTIISLIDPTTQYILCEATRTSPITSTTSNKEDDDKDNLWLGSAIIQRSEAICEACFVNTCRAPEADGNIYATKGLIVNDCREDERYKHLDYVVRDPGVRFYAGVPLYSRNGYMLGACAVSDESPRDGLTADELRLMQDTAQSVMEHLEWARDRVDRFKGERIVRGMASFIEDCATVRDASASIESNQVTQSHQISPVSARAEQGVQTTPLARPRMATQKSARRVPRTSSRSRGEDQMSRMFLRAADILRDSTLADGAAIFGATASTDKKAKLIVTPAGFDGTVDGSFRTSTEAQPSPQTNSDFEKHETTASDSDSAPAARPCRTLAFSIADEHARCEIENGTALTLGTLERYFSLFPQGRAFSFTEDGAGVSSEDESASDREPPSAPPGEGSNTNERASQRKRRMDHRELLHKIPGAKNVIFLPLYDNAEERLIAGCFLWTSETGRMIGLDADLSYLRAFGNCIVSEVIRMNMQRNEAAKTTFIASMSHELRSPLHGILGAAEFLTDTATDAYQSGLLTSIVTCGRTLLDTLNHVLDYSKINKLGRTQMRRHAKRNKAINLTSDTSMESLNMVAEVDLGVLVEEVAEAVTAGHSFKRPSAGNIGGKTQRTASRSEQSKGDEDEVASATTGQLSDVHGHVCVLLDISPRRSWFVRIQPGSLRRIIMNLLGNALKYTSTGFVAISLRAQEDPKSHKVKCLIRVVDSGKGMSESFQRDRAFLPFSQEDPFQPGTGLGLSIVKQIVDSLGGSIDLTSQKDVGTEIDIRLSLTPAGDSPVRPPDQEMIEIAERTEGLHLVLLDVTPPGQVRGPDHHISRLEQTLREICTNWFGMKVTTSSDMEVADADLYLFCEPPPIEALLERHADTKGLSRRSVPIILVCMNDEDAMSISRDQSATLKKLGKIVEVIPQPCGPRKLAKVFSHCLRRAEEVVAEIVLLIFLAGEPTPEATQASLPQTPPIEEPAKSLGKSVSSAVSYPWPKPLDPATPSLRSSLEEQVLLPVSKKDNHGTASDFRPESNDVSKMPSRANSPEPSFHILLVDDNKINRQLLVMFMEKNKFSYLEAENGQEALDIYKEACAVPGTVEVDSSKATHARPTSTLHNSLLSRRFDFVLMDISMPVMDGMESTRRIREFEQEYGLEKTKVIALTGLASAQAQTDAASVGIDLFLPKPVKFAELRKLLTDES</sequence>
<feature type="compositionally biased region" description="Polar residues" evidence="7">
    <location>
        <begin position="356"/>
        <end position="370"/>
    </location>
</feature>
<keyword evidence="5" id="KW-0418">Kinase</keyword>
<feature type="domain" description="Histidine kinase" evidence="8">
    <location>
        <begin position="555"/>
        <end position="838"/>
    </location>
</feature>
<evidence type="ECO:0000259" key="8">
    <source>
        <dbReference type="PROSITE" id="PS50109"/>
    </source>
</evidence>
<dbReference type="STRING" id="675120.M2YIL6"/>
<dbReference type="PRINTS" id="PR00344">
    <property type="entry name" value="BCTRLSENSOR"/>
</dbReference>
<evidence type="ECO:0000313" key="10">
    <source>
        <dbReference type="EMBL" id="EME38756.1"/>
    </source>
</evidence>
<evidence type="ECO:0000256" key="3">
    <source>
        <dbReference type="ARBA" id="ARBA00022553"/>
    </source>
</evidence>
<dbReference type="Pfam" id="PF00072">
    <property type="entry name" value="Response_reg"/>
    <property type="match status" value="1"/>
</dbReference>
<organism evidence="10 11">
    <name type="scientific">Dothistroma septosporum (strain NZE10 / CBS 128990)</name>
    <name type="common">Red band needle blight fungus</name>
    <name type="synonym">Mycosphaerella pini</name>
    <dbReference type="NCBI Taxonomy" id="675120"/>
    <lineage>
        <taxon>Eukaryota</taxon>
        <taxon>Fungi</taxon>
        <taxon>Dikarya</taxon>
        <taxon>Ascomycota</taxon>
        <taxon>Pezizomycotina</taxon>
        <taxon>Dothideomycetes</taxon>
        <taxon>Dothideomycetidae</taxon>
        <taxon>Mycosphaerellales</taxon>
        <taxon>Mycosphaerellaceae</taxon>
        <taxon>Dothistroma</taxon>
    </lineage>
</organism>
<dbReference type="SMART" id="SM00388">
    <property type="entry name" value="HisKA"/>
    <property type="match status" value="1"/>
</dbReference>
<dbReference type="SMART" id="SM00387">
    <property type="entry name" value="HATPase_c"/>
    <property type="match status" value="1"/>
</dbReference>
<accession>M2YIL6</accession>
<feature type="domain" description="Response regulatory" evidence="9">
    <location>
        <begin position="1101"/>
        <end position="1250"/>
    </location>
</feature>
<evidence type="ECO:0000256" key="6">
    <source>
        <dbReference type="PROSITE-ProRule" id="PRU00169"/>
    </source>
</evidence>
<dbReference type="SMART" id="SM00448">
    <property type="entry name" value="REC"/>
    <property type="match status" value="1"/>
</dbReference>
<feature type="region of interest" description="Disordered" evidence="7">
    <location>
        <begin position="1066"/>
        <end position="1095"/>
    </location>
</feature>
<feature type="region of interest" description="Disordered" evidence="7">
    <location>
        <begin position="1013"/>
        <end position="1032"/>
    </location>
</feature>
<feature type="region of interest" description="Disordered" evidence="7">
    <location>
        <begin position="352"/>
        <end position="388"/>
    </location>
</feature>
<dbReference type="InterPro" id="IPR005467">
    <property type="entry name" value="His_kinase_dom"/>
</dbReference>
<feature type="region of interest" description="Disordered" evidence="7">
    <location>
        <begin position="435"/>
        <end position="474"/>
    </location>
</feature>
<keyword evidence="4" id="KW-0808">Transferase</keyword>
<dbReference type="GO" id="GO:0005886">
    <property type="term" value="C:plasma membrane"/>
    <property type="evidence" value="ECO:0007669"/>
    <property type="project" value="TreeGrafter"/>
</dbReference>
<dbReference type="EC" id="2.7.13.3" evidence="2"/>
<keyword evidence="11" id="KW-1185">Reference proteome</keyword>
<dbReference type="SUPFAM" id="SSF52172">
    <property type="entry name" value="CheY-like"/>
    <property type="match status" value="1"/>
</dbReference>
<dbReference type="CDD" id="cd00082">
    <property type="entry name" value="HisKA"/>
    <property type="match status" value="1"/>
</dbReference>
<evidence type="ECO:0000313" key="11">
    <source>
        <dbReference type="Proteomes" id="UP000016933"/>
    </source>
</evidence>
<feature type="compositionally biased region" description="Polar residues" evidence="7">
    <location>
        <begin position="674"/>
        <end position="683"/>
    </location>
</feature>
<feature type="modified residue" description="4-aspartylphosphate" evidence="6">
    <location>
        <position position="1180"/>
    </location>
</feature>
<dbReference type="PROSITE" id="PS50109">
    <property type="entry name" value="HIS_KIN"/>
    <property type="match status" value="1"/>
</dbReference>
<dbReference type="FunFam" id="3.30.450.40:FF:000083">
    <property type="entry name" value="Sensor histidine kinase/response regulator, putative (AFU_orthologue AFUA_4G00660)"/>
    <property type="match status" value="1"/>
</dbReference>
<dbReference type="GO" id="GO:0000155">
    <property type="term" value="F:phosphorelay sensor kinase activity"/>
    <property type="evidence" value="ECO:0007669"/>
    <property type="project" value="InterPro"/>
</dbReference>
<dbReference type="Gene3D" id="3.30.450.40">
    <property type="match status" value="1"/>
</dbReference>
<dbReference type="Gene3D" id="3.30.565.10">
    <property type="entry name" value="Histidine kinase-like ATPase, C-terminal domain"/>
    <property type="match status" value="1"/>
</dbReference>
<dbReference type="InterPro" id="IPR036890">
    <property type="entry name" value="HATPase_C_sf"/>
</dbReference>
<dbReference type="OMA" id="EVIPQPC"/>
<dbReference type="Gene3D" id="1.10.287.130">
    <property type="match status" value="1"/>
</dbReference>
<gene>
    <name evidence="10" type="ORF">DOTSEDRAFT_180642</name>
</gene>
<dbReference type="PANTHER" id="PTHR43047">
    <property type="entry name" value="TWO-COMPONENT HISTIDINE PROTEIN KINASE"/>
    <property type="match status" value="1"/>
</dbReference>
<dbReference type="InterPro" id="IPR001789">
    <property type="entry name" value="Sig_transdc_resp-reg_receiver"/>
</dbReference>
<dbReference type="EMBL" id="KB446546">
    <property type="protein sequence ID" value="EME38756.1"/>
    <property type="molecule type" value="Genomic_DNA"/>
</dbReference>
<dbReference type="OrthoDB" id="303614at2759"/>
<dbReference type="InterPro" id="IPR004358">
    <property type="entry name" value="Sig_transdc_His_kin-like_C"/>
</dbReference>
<evidence type="ECO:0000256" key="1">
    <source>
        <dbReference type="ARBA" id="ARBA00000085"/>
    </source>
</evidence>
<feature type="compositionally biased region" description="Polar residues" evidence="7">
    <location>
        <begin position="256"/>
        <end position="265"/>
    </location>
</feature>
<dbReference type="SUPFAM" id="SSF55781">
    <property type="entry name" value="GAF domain-like"/>
    <property type="match status" value="1"/>
</dbReference>
<evidence type="ECO:0000256" key="4">
    <source>
        <dbReference type="ARBA" id="ARBA00022679"/>
    </source>
</evidence>
<dbReference type="InterPro" id="IPR003018">
    <property type="entry name" value="GAF"/>
</dbReference>
<evidence type="ECO:0000256" key="7">
    <source>
        <dbReference type="SAM" id="MobiDB-lite"/>
    </source>
</evidence>
<dbReference type="SUPFAM" id="SSF55874">
    <property type="entry name" value="ATPase domain of HSP90 chaperone/DNA topoisomerase II/histidine kinase"/>
    <property type="match status" value="1"/>
</dbReference>
<feature type="compositionally biased region" description="Low complexity" evidence="7">
    <location>
        <begin position="379"/>
        <end position="388"/>
    </location>
</feature>
<keyword evidence="3 6" id="KW-0597">Phosphoprotein</keyword>